<organism evidence="1 2">
    <name type="scientific">Capnocytophaga bilenii</name>
    <dbReference type="NCBI Taxonomy" id="2819369"/>
    <lineage>
        <taxon>Bacteria</taxon>
        <taxon>Pseudomonadati</taxon>
        <taxon>Bacteroidota</taxon>
        <taxon>Flavobacteriia</taxon>
        <taxon>Flavobacteriales</taxon>
        <taxon>Flavobacteriaceae</taxon>
        <taxon>Capnocytophaga</taxon>
    </lineage>
</organism>
<reference evidence="1 2" key="1">
    <citation type="submission" date="2021-03" db="EMBL/GenBank/DDBJ databases">
        <title>Isolation and description of Capnocytophaga bilenii sp. nov., a novel Capnocytophaga species, isolated from a gingivitis subject.</title>
        <authorList>
            <person name="Antezack A."/>
            <person name="Monnet-Corti V."/>
            <person name="La Scola B."/>
        </authorList>
    </citation>
    <scope>NUCLEOTIDE SEQUENCE [LARGE SCALE GENOMIC DNA]</scope>
    <source>
        <strain evidence="1 2">Marseille-Q4570</strain>
    </source>
</reference>
<evidence type="ECO:0000313" key="2">
    <source>
        <dbReference type="Proteomes" id="UP000681610"/>
    </source>
</evidence>
<dbReference type="RefSeq" id="WP_208058050.1">
    <property type="nucleotide sequence ID" value="NZ_JAGDYP010000002.1"/>
</dbReference>
<dbReference type="Proteomes" id="UP000681610">
    <property type="component" value="Unassembled WGS sequence"/>
</dbReference>
<gene>
    <name evidence="1" type="ORF">J4N46_02585</name>
</gene>
<sequence length="123" mass="14208">MKTDEIKDLFKKFEEAAQQIEDIECWSARELQTLLGYAQWRNFELIIQKAKVTCEGAGEKVAYHFADVSKMITLAKGAERQIDDILLMLIDRGITPEKLPPAEDIKKVQRKLSTEEKKLLNNR</sequence>
<comment type="caution">
    <text evidence="1">The sequence shown here is derived from an EMBL/GenBank/DDBJ whole genome shotgun (WGS) entry which is preliminary data.</text>
</comment>
<accession>A0ABS3PVG5</accession>
<evidence type="ECO:0008006" key="3">
    <source>
        <dbReference type="Google" id="ProtNLM"/>
    </source>
</evidence>
<name>A0ABS3PVG5_9FLAO</name>
<evidence type="ECO:0000313" key="1">
    <source>
        <dbReference type="EMBL" id="MBO1883334.1"/>
    </source>
</evidence>
<dbReference type="EMBL" id="JAGDYP010000002">
    <property type="protein sequence ID" value="MBO1883334.1"/>
    <property type="molecule type" value="Genomic_DNA"/>
</dbReference>
<proteinExistence type="predicted"/>
<keyword evidence="2" id="KW-1185">Reference proteome</keyword>
<protein>
    <recommendedName>
        <fullName evidence="3">DNA-damage-inducible protein D</fullName>
    </recommendedName>
</protein>